<feature type="domain" description="DUF7605" evidence="3">
    <location>
        <begin position="679"/>
        <end position="843"/>
    </location>
</feature>
<feature type="region of interest" description="Disordered" evidence="1">
    <location>
        <begin position="1"/>
        <end position="34"/>
    </location>
</feature>
<dbReference type="Gene3D" id="3.40.50.300">
    <property type="entry name" value="P-loop containing nucleotide triphosphate hydrolases"/>
    <property type="match status" value="1"/>
</dbReference>
<gene>
    <name evidence="4" type="ORF">MBM_07595</name>
</gene>
<dbReference type="InterPro" id="IPR027417">
    <property type="entry name" value="P-loop_NTPase"/>
</dbReference>
<feature type="compositionally biased region" description="Basic and acidic residues" evidence="1">
    <location>
        <begin position="1"/>
        <end position="23"/>
    </location>
</feature>
<dbReference type="OrthoDB" id="3598281at2759"/>
<feature type="region of interest" description="Disordered" evidence="1">
    <location>
        <begin position="436"/>
        <end position="464"/>
    </location>
</feature>
<dbReference type="KEGG" id="mbe:MBM_07595"/>
<dbReference type="SUPFAM" id="SSF52540">
    <property type="entry name" value="P-loop containing nucleoside triphosphate hydrolases"/>
    <property type="match status" value="1"/>
</dbReference>
<proteinExistence type="predicted"/>
<evidence type="ECO:0000313" key="5">
    <source>
        <dbReference type="Proteomes" id="UP000006753"/>
    </source>
</evidence>
<dbReference type="RefSeq" id="XP_007295484.1">
    <property type="nucleotide sequence ID" value="XM_007295422.1"/>
</dbReference>
<dbReference type="InParanoid" id="K1WAQ2"/>
<dbReference type="HOGENOM" id="CLU_005249_4_1_1"/>
<evidence type="ECO:0000259" key="3">
    <source>
        <dbReference type="Pfam" id="PF24564"/>
    </source>
</evidence>
<keyword evidence="5" id="KW-1185">Reference proteome</keyword>
<dbReference type="Proteomes" id="UP000006753">
    <property type="component" value="Unassembled WGS sequence"/>
</dbReference>
<dbReference type="GeneID" id="18763530"/>
<evidence type="ECO:0000256" key="1">
    <source>
        <dbReference type="SAM" id="MobiDB-lite"/>
    </source>
</evidence>
<dbReference type="PANTHER" id="PTHR36681">
    <property type="entry name" value="NUCLEAR GTPASE, GERMINAL CENTER-ASSOCIATED, TANDEM DUPLICATE 3"/>
    <property type="match status" value="1"/>
</dbReference>
<dbReference type="PANTHER" id="PTHR36681:SF3">
    <property type="entry name" value="NUCLEAR GTPASE, GERMINAL CENTER-ASSOCIATED, TANDEM DUPLICATE 3"/>
    <property type="match status" value="1"/>
</dbReference>
<organism evidence="4 5">
    <name type="scientific">Marssonina brunnea f. sp. multigermtubi (strain MB_m1)</name>
    <name type="common">Marssonina leaf spot fungus</name>
    <dbReference type="NCBI Taxonomy" id="1072389"/>
    <lineage>
        <taxon>Eukaryota</taxon>
        <taxon>Fungi</taxon>
        <taxon>Dikarya</taxon>
        <taxon>Ascomycota</taxon>
        <taxon>Pezizomycotina</taxon>
        <taxon>Leotiomycetes</taxon>
        <taxon>Helotiales</taxon>
        <taxon>Drepanopezizaceae</taxon>
        <taxon>Drepanopeziza</taxon>
    </lineage>
</organism>
<accession>K1WAQ2</accession>
<dbReference type="Pfam" id="PF00350">
    <property type="entry name" value="Dynamin_N"/>
    <property type="match status" value="1"/>
</dbReference>
<dbReference type="InterPro" id="IPR056024">
    <property type="entry name" value="DUF7605"/>
</dbReference>
<protein>
    <submittedName>
        <fullName evidence="4">Tat pathway signal sequence</fullName>
    </submittedName>
</protein>
<feature type="domain" description="Dynamin N-terminal" evidence="2">
    <location>
        <begin position="103"/>
        <end position="346"/>
    </location>
</feature>
<dbReference type="InterPro" id="IPR045063">
    <property type="entry name" value="Dynamin_N"/>
</dbReference>
<dbReference type="Pfam" id="PF24564">
    <property type="entry name" value="DUF7605"/>
    <property type="match status" value="1"/>
</dbReference>
<reference evidence="4 5" key="1">
    <citation type="journal article" date="2012" name="BMC Genomics">
        <title>Sequencing the genome of Marssonina brunnea reveals fungus-poplar co-evolution.</title>
        <authorList>
            <person name="Zhu S."/>
            <person name="Cao Y.-Z."/>
            <person name="Jiang C."/>
            <person name="Tan B.-Y."/>
            <person name="Wang Z."/>
            <person name="Feng S."/>
            <person name="Zhang L."/>
            <person name="Su X.-H."/>
            <person name="Brejova B."/>
            <person name="Vinar T."/>
            <person name="Xu M."/>
            <person name="Wang M.-X."/>
            <person name="Zhang S.-G."/>
            <person name="Huang M.-R."/>
            <person name="Wu R."/>
            <person name="Zhou Y."/>
        </authorList>
    </citation>
    <scope>NUCLEOTIDE SEQUENCE [LARGE SCALE GENOMIC DNA]</scope>
    <source>
        <strain evidence="4 5">MB_m1</strain>
    </source>
</reference>
<sequence>MSAAEEEVKVERLTRSPENKIRIDGANQASPPSKPVYTWQQSAEFGLQIQVETREKAVKAGLSFLGDLNTALGLHTADVPSAKKWIERIKQITGDRGHTRVLIGFLGTTGAGKSSMINALLEEEDLLPADDEKACTAVCVEISSNTEPMEAYRAKIERISTEDWKIELEKLFQDISDQALNKDGEDGEPDLERDMRIKTAFQKLTCVYPHIETIADLKSYTVSNLLNHPNIKDVLGKTRHIVKETLDEFAAAIKPYIDSSKSKQGGGKQSFAHWPLVKLVQLWVKSTILQHGIVLVDLPGSMDTNAARGAIAETYQKNLSVNCVVAPTTRAASDKPAQDLLGEVAQRSLQLDGKFSADSLCFIVSKTDSSLSMARYIKNHKNVEAMLKVEFEEQASLNNKLDRLRIHCAEKKKSQGAYEKLAKDLKKQMEVIVFKKSGSGDSPKKRKREDGEHPETRTPKQNARQTEYLELVAKIKEAKIGADKAGSSLHSATEKISALEQALKDSESRKLAVCVKNRNDVSATEIRRDFEGASKYLSRKGTGKQLQVFCVSAWAFGPLLRGEKAMSGFPKISDTGIPALQNWLTETTLPTRNRNALSFLDDIVSLELSMVNWLSDNSLGFKISNSERKNLDECFEQHFQGLQKETSKVNSQIVQKCKSTVEEGLFSQMVKVELIAGGQAEQTVKSWAQRPMHWSTHRACNRGQGIWKTVKGIEHNWIDKLAGIYLQPLTKDWDRTLHTKLPAQRTFYDDKISLLIQSFIVNVSTSVGKILPSLGDAVQQWKESSARSMVTIQKISRVIFDEDIQKVTRDSHRLVQPEIQRLWKPTFDKCGENSGPGHFKRNQQRHVLFVQKNGRLMYEQSSRAIKNSFEKLWEGLPANFDEGTGRANLQIQEEFKEMLANYTLHGDKESAKSVEASSKAHLQEKIRRLFNDLKTAWAETIEIPEVAEEVESEYEEIDIEGVLKDDEQDEEFIDLIDSSDED</sequence>
<feature type="compositionally biased region" description="Basic and acidic residues" evidence="1">
    <location>
        <begin position="448"/>
        <end position="458"/>
    </location>
</feature>
<dbReference type="AlphaFoldDB" id="K1WAQ2"/>
<dbReference type="eggNOG" id="ENOG502QU12">
    <property type="taxonomic scope" value="Eukaryota"/>
</dbReference>
<evidence type="ECO:0000313" key="4">
    <source>
        <dbReference type="EMBL" id="EKD14365.1"/>
    </source>
</evidence>
<dbReference type="OMA" id="CVIASKM"/>
<evidence type="ECO:0000259" key="2">
    <source>
        <dbReference type="Pfam" id="PF00350"/>
    </source>
</evidence>
<dbReference type="EMBL" id="JH921446">
    <property type="protein sequence ID" value="EKD14365.1"/>
    <property type="molecule type" value="Genomic_DNA"/>
</dbReference>
<name>K1WAQ2_MARBU</name>